<evidence type="ECO:0000313" key="2">
    <source>
        <dbReference type="Proteomes" id="UP000308724"/>
    </source>
</evidence>
<evidence type="ECO:0000313" key="1">
    <source>
        <dbReference type="EMBL" id="TIA33118.1"/>
    </source>
</evidence>
<sequence>MVFSSLSQLSLLVKRSKITSCQSDDYRTLLHSYKQQKADIVGQACLRYSDEFLQRGSGAVSSIQ</sequence>
<dbReference type="AlphaFoldDB" id="A0A4T0BH43"/>
<reference evidence="1 2" key="1">
    <citation type="submission" date="2018-10" db="EMBL/GenBank/DDBJ databases">
        <title>Fifty Aureobasidium pullulans genomes reveal a recombining polyextremotolerant generalist.</title>
        <authorList>
            <person name="Gostincar C."/>
            <person name="Turk M."/>
            <person name="Zajc J."/>
            <person name="Gunde-Cimerman N."/>
        </authorList>
    </citation>
    <scope>NUCLEOTIDE SEQUENCE [LARGE SCALE GENOMIC DNA]</scope>
    <source>
        <strain evidence="1 2">EXF-1645</strain>
    </source>
</reference>
<comment type="caution">
    <text evidence="1">The sequence shown here is derived from an EMBL/GenBank/DDBJ whole genome shotgun (WGS) entry which is preliminary data.</text>
</comment>
<proteinExistence type="predicted"/>
<organism evidence="1 2">
    <name type="scientific">Aureobasidium pullulans</name>
    <name type="common">Black yeast</name>
    <name type="synonym">Pullularia pullulans</name>
    <dbReference type="NCBI Taxonomy" id="5580"/>
    <lineage>
        <taxon>Eukaryota</taxon>
        <taxon>Fungi</taxon>
        <taxon>Dikarya</taxon>
        <taxon>Ascomycota</taxon>
        <taxon>Pezizomycotina</taxon>
        <taxon>Dothideomycetes</taxon>
        <taxon>Dothideomycetidae</taxon>
        <taxon>Dothideales</taxon>
        <taxon>Saccotheciaceae</taxon>
        <taxon>Aureobasidium</taxon>
    </lineage>
</organism>
<gene>
    <name evidence="1" type="ORF">D6C78_07771</name>
</gene>
<dbReference type="EMBL" id="QZBZ01000208">
    <property type="protein sequence ID" value="TIA33118.1"/>
    <property type="molecule type" value="Genomic_DNA"/>
</dbReference>
<name>A0A4T0BH43_AURPU</name>
<dbReference type="Proteomes" id="UP000308724">
    <property type="component" value="Unassembled WGS sequence"/>
</dbReference>
<accession>A0A4T0BH43</accession>
<protein>
    <submittedName>
        <fullName evidence="1">Uncharacterized protein</fullName>
    </submittedName>
</protein>